<evidence type="ECO:0000313" key="3">
    <source>
        <dbReference type="Proteomes" id="UP000190042"/>
    </source>
</evidence>
<dbReference type="Gene3D" id="2.40.50.40">
    <property type="match status" value="1"/>
</dbReference>
<protein>
    <submittedName>
        <fullName evidence="2">Transcriptional regulator, LytTR family</fullName>
    </submittedName>
</protein>
<dbReference type="InterPro" id="IPR046947">
    <property type="entry name" value="LytR-like"/>
</dbReference>
<keyword evidence="3" id="KW-1185">Reference proteome</keyword>
<accession>A0A1T4Y0U1</accession>
<dbReference type="GO" id="GO:0000156">
    <property type="term" value="F:phosphorelay response regulator activity"/>
    <property type="evidence" value="ECO:0007669"/>
    <property type="project" value="InterPro"/>
</dbReference>
<gene>
    <name evidence="2" type="ORF">SAMN04244570_1623</name>
</gene>
<reference evidence="3" key="1">
    <citation type="submission" date="2017-02" db="EMBL/GenBank/DDBJ databases">
        <authorList>
            <person name="Varghese N."/>
            <person name="Submissions S."/>
        </authorList>
    </citation>
    <scope>NUCLEOTIDE SEQUENCE [LARGE SCALE GENOMIC DNA]</scope>
    <source>
        <strain evidence="3">DSM 23966</strain>
    </source>
</reference>
<dbReference type="RefSeq" id="WP_078817221.1">
    <property type="nucleotide sequence ID" value="NZ_FUYJ01000002.1"/>
</dbReference>
<evidence type="ECO:0000313" key="2">
    <source>
        <dbReference type="EMBL" id="SKA95396.1"/>
    </source>
</evidence>
<dbReference type="Proteomes" id="UP000190042">
    <property type="component" value="Unassembled WGS sequence"/>
</dbReference>
<dbReference type="SMART" id="SM00850">
    <property type="entry name" value="LytTR"/>
    <property type="match status" value="1"/>
</dbReference>
<dbReference type="PANTHER" id="PTHR37299:SF1">
    <property type="entry name" value="STAGE 0 SPORULATION PROTEIN A HOMOLOG"/>
    <property type="match status" value="1"/>
</dbReference>
<dbReference type="Gene3D" id="2.20.25.10">
    <property type="match status" value="1"/>
</dbReference>
<evidence type="ECO:0000259" key="1">
    <source>
        <dbReference type="PROSITE" id="PS50930"/>
    </source>
</evidence>
<dbReference type="EMBL" id="FUYJ01000002">
    <property type="protein sequence ID" value="SKA95396.1"/>
    <property type="molecule type" value="Genomic_DNA"/>
</dbReference>
<sequence>MENVDIPKKILNQYATILEDWVPKDASIAIAVSDRYIYYDPGMHDIHLKEGQHIQTGSIAEATIKGRRKVEVVMDNTLYGMSYFGIGYPIDVKGEPGALIIILPPNFHVLKKDQLQFLTGKRDDEWFPIPINEVTYIESLHKKTWFYTSGEQYNISFTLKDLHLRLPKVFLRIHRSYIINMSCIEKISRDFSSNLVITLIDGTELPVSQTYLNEVRSLLGF</sequence>
<dbReference type="AlphaFoldDB" id="A0A1T4Y0U1"/>
<dbReference type="InterPro" id="IPR007492">
    <property type="entry name" value="LytTR_DNA-bd_dom"/>
</dbReference>
<dbReference type="PROSITE" id="PS50930">
    <property type="entry name" value="HTH_LYTTR"/>
    <property type="match status" value="1"/>
</dbReference>
<dbReference type="PANTHER" id="PTHR37299">
    <property type="entry name" value="TRANSCRIPTIONAL REGULATOR-RELATED"/>
    <property type="match status" value="1"/>
</dbReference>
<feature type="domain" description="HTH LytTR-type" evidence="1">
    <location>
        <begin position="118"/>
        <end position="221"/>
    </location>
</feature>
<dbReference type="GO" id="GO:0003677">
    <property type="term" value="F:DNA binding"/>
    <property type="evidence" value="ECO:0007669"/>
    <property type="project" value="InterPro"/>
</dbReference>
<name>A0A1T4Y0U1_9BACL</name>
<proteinExistence type="predicted"/>
<organism evidence="2 3">
    <name type="scientific">Sporosarcina newyorkensis</name>
    <dbReference type="NCBI Taxonomy" id="759851"/>
    <lineage>
        <taxon>Bacteria</taxon>
        <taxon>Bacillati</taxon>
        <taxon>Bacillota</taxon>
        <taxon>Bacilli</taxon>
        <taxon>Bacillales</taxon>
        <taxon>Caryophanaceae</taxon>
        <taxon>Sporosarcina</taxon>
    </lineage>
</organism>
<dbReference type="Pfam" id="PF04397">
    <property type="entry name" value="LytTR"/>
    <property type="match status" value="1"/>
</dbReference>